<accession>K9GTE2</accession>
<dbReference type="SUPFAM" id="SSF51182">
    <property type="entry name" value="RmlC-like cupins"/>
    <property type="match status" value="1"/>
</dbReference>
<gene>
    <name evidence="1" type="ORF">C882_1035</name>
</gene>
<dbReference type="Gene3D" id="2.60.120.10">
    <property type="entry name" value="Jelly Rolls"/>
    <property type="match status" value="1"/>
</dbReference>
<name>K9GTE2_9PROT</name>
<sequence length="61" mass="6442">MEVEGKEVNELTAGDATAEPLNARMRVVNKGDVPAKAVVFQVSPVDAAFLEQEAKADDAAQ</sequence>
<dbReference type="InterPro" id="IPR011051">
    <property type="entry name" value="RmlC_Cupin_sf"/>
</dbReference>
<proteinExistence type="predicted"/>
<evidence type="ECO:0000313" key="2">
    <source>
        <dbReference type="Proteomes" id="UP000009881"/>
    </source>
</evidence>
<evidence type="ECO:0000313" key="1">
    <source>
        <dbReference type="EMBL" id="EKV28034.1"/>
    </source>
</evidence>
<dbReference type="InterPro" id="IPR014710">
    <property type="entry name" value="RmlC-like_jellyroll"/>
</dbReference>
<organism evidence="1 2">
    <name type="scientific">Caenispirillum salinarum AK4</name>
    <dbReference type="NCBI Taxonomy" id="1238182"/>
    <lineage>
        <taxon>Bacteria</taxon>
        <taxon>Pseudomonadati</taxon>
        <taxon>Pseudomonadota</taxon>
        <taxon>Alphaproteobacteria</taxon>
        <taxon>Rhodospirillales</taxon>
        <taxon>Novispirillaceae</taxon>
        <taxon>Caenispirillum</taxon>
    </lineage>
</organism>
<dbReference type="Proteomes" id="UP000009881">
    <property type="component" value="Unassembled WGS sequence"/>
</dbReference>
<reference evidence="1 2" key="1">
    <citation type="journal article" date="2013" name="Genome Announc.">
        <title>Draft Genome Sequence of an Alphaproteobacterium, Caenispirillum salinarum AK4(T), Isolated from a Solar Saltern.</title>
        <authorList>
            <person name="Khatri I."/>
            <person name="Singh A."/>
            <person name="Korpole S."/>
            <person name="Pinnaka A.K."/>
            <person name="Subramanian S."/>
        </authorList>
    </citation>
    <scope>NUCLEOTIDE SEQUENCE [LARGE SCALE GENOMIC DNA]</scope>
    <source>
        <strain evidence="1 2">AK4</strain>
    </source>
</reference>
<keyword evidence="2" id="KW-1185">Reference proteome</keyword>
<comment type="caution">
    <text evidence="1">The sequence shown here is derived from an EMBL/GenBank/DDBJ whole genome shotgun (WGS) entry which is preliminary data.</text>
</comment>
<dbReference type="AlphaFoldDB" id="K9GTE2"/>
<protein>
    <submittedName>
        <fullName evidence="1">Uncharacterized protein</fullName>
    </submittedName>
</protein>
<dbReference type="EMBL" id="ANHY01000017">
    <property type="protein sequence ID" value="EKV28034.1"/>
    <property type="molecule type" value="Genomic_DNA"/>
</dbReference>